<feature type="transmembrane region" description="Helical" evidence="2">
    <location>
        <begin position="535"/>
        <end position="557"/>
    </location>
</feature>
<dbReference type="Proteomes" id="UP000622552">
    <property type="component" value="Unassembled WGS sequence"/>
</dbReference>
<organism evidence="4 5">
    <name type="scientific">Longispora fulva</name>
    <dbReference type="NCBI Taxonomy" id="619741"/>
    <lineage>
        <taxon>Bacteria</taxon>
        <taxon>Bacillati</taxon>
        <taxon>Actinomycetota</taxon>
        <taxon>Actinomycetes</taxon>
        <taxon>Micromonosporales</taxon>
        <taxon>Micromonosporaceae</taxon>
        <taxon>Longispora</taxon>
    </lineage>
</organism>
<dbReference type="RefSeq" id="WP_197002991.1">
    <property type="nucleotide sequence ID" value="NZ_BONS01000001.1"/>
</dbReference>
<name>A0A8J7GQ30_9ACTN</name>
<dbReference type="InterPro" id="IPR038765">
    <property type="entry name" value="Papain-like_cys_pep_sf"/>
</dbReference>
<accession>A0A8J7GQ30</accession>
<dbReference type="Pfam" id="PF11992">
    <property type="entry name" value="TgpA_N"/>
    <property type="match status" value="1"/>
</dbReference>
<feature type="transmembrane region" description="Helical" evidence="2">
    <location>
        <begin position="173"/>
        <end position="192"/>
    </location>
</feature>
<keyword evidence="2" id="KW-1133">Transmembrane helix</keyword>
<feature type="domain" description="Transglutaminase-like" evidence="3">
    <location>
        <begin position="420"/>
        <end position="490"/>
    </location>
</feature>
<dbReference type="AlphaFoldDB" id="A0A8J7GQ30"/>
<dbReference type="GO" id="GO:0006508">
    <property type="term" value="P:proteolysis"/>
    <property type="evidence" value="ECO:0007669"/>
    <property type="project" value="UniProtKB-KW"/>
</dbReference>
<feature type="transmembrane region" description="Helical" evidence="2">
    <location>
        <begin position="97"/>
        <end position="117"/>
    </location>
</feature>
<keyword evidence="2" id="KW-0812">Transmembrane</keyword>
<protein>
    <submittedName>
        <fullName evidence="4">Transglutaminase-like putative cysteine protease</fullName>
    </submittedName>
</protein>
<dbReference type="EMBL" id="JADOUF010000001">
    <property type="protein sequence ID" value="MBG6135943.1"/>
    <property type="molecule type" value="Genomic_DNA"/>
</dbReference>
<feature type="transmembrane region" description="Helical" evidence="2">
    <location>
        <begin position="24"/>
        <end position="44"/>
    </location>
</feature>
<keyword evidence="4" id="KW-0378">Hydrolase</keyword>
<sequence>MIRQLWAAVLPATAAALLGRAWSGWFGVATLVAALLMGYALSLLGARLRLPGPAWALALTAAAGIAAHMATAAHGGLVDAVPRMLTAGEPIPVTVASLVPGALVAALVGVCVGALAARDGGGTLAAPTGAAVLYLGGALLTAGSADRHGLGALALLLLAGLGWAAVDRRWRASTPVLLLCAMTALVGGRLPLADPFEPRDLVRLPVLTLTEPSPLPRLSAWARHGDDELLRVRSASPVRLRLVTLVDFTGASWRTASDYYPLGAVERTGPTPGAKSATVQATITVSNLTGPWLPSPGWPLGSSLAEARVEPQAGTLVWQPRLARGLRYDVRGQVDTPGPAEVAAAGVPDGPETEPWLATPRLPVPIADYAYRATTGAGTRLEQAQRIEQVVRAGRRFDPEAPTGSSYARLDTFLFGKAGTPGAQAGSSEQFASAFVLLARAVGLPARLVVGFREGEAGPDGQRVVRGRDVLAWPEVYFSGAGWAPFDPTPLVGGPGASTSRDDSAGRPVPPPAPAPVAPVTPEARPREPDSAGGWWAPVGAALGVAVSLAGLAVVALRAARRRRHRRAGVGGAWSEVLDLLVLLGRRPPASASAPAVAADLAALAPKAAGPATTLAEAADRAAFAPPGLAAAAAGDSWRRWLHLRREVRRVVPWRRRALWAVDPRPLFRP</sequence>
<feature type="transmembrane region" description="Helical" evidence="2">
    <location>
        <begin position="56"/>
        <end position="77"/>
    </location>
</feature>
<keyword evidence="5" id="KW-1185">Reference proteome</keyword>
<dbReference type="InterPro" id="IPR002931">
    <property type="entry name" value="Transglutaminase-like"/>
</dbReference>
<evidence type="ECO:0000313" key="4">
    <source>
        <dbReference type="EMBL" id="MBG6135943.1"/>
    </source>
</evidence>
<evidence type="ECO:0000313" key="5">
    <source>
        <dbReference type="Proteomes" id="UP000622552"/>
    </source>
</evidence>
<keyword evidence="4" id="KW-0645">Protease</keyword>
<feature type="transmembrane region" description="Helical" evidence="2">
    <location>
        <begin position="124"/>
        <end position="142"/>
    </location>
</feature>
<evidence type="ECO:0000256" key="1">
    <source>
        <dbReference type="SAM" id="MobiDB-lite"/>
    </source>
</evidence>
<feature type="region of interest" description="Disordered" evidence="1">
    <location>
        <begin position="488"/>
        <end position="531"/>
    </location>
</feature>
<feature type="compositionally biased region" description="Pro residues" evidence="1">
    <location>
        <begin position="508"/>
        <end position="519"/>
    </location>
</feature>
<dbReference type="Gene3D" id="3.10.620.30">
    <property type="match status" value="1"/>
</dbReference>
<evidence type="ECO:0000256" key="2">
    <source>
        <dbReference type="SAM" id="Phobius"/>
    </source>
</evidence>
<comment type="caution">
    <text evidence="4">The sequence shown here is derived from an EMBL/GenBank/DDBJ whole genome shotgun (WGS) entry which is preliminary data.</text>
</comment>
<dbReference type="InterPro" id="IPR052901">
    <property type="entry name" value="Bact_TGase-like"/>
</dbReference>
<dbReference type="PANTHER" id="PTHR42736:SF1">
    <property type="entry name" value="PROTEIN-GLUTAMINE GAMMA-GLUTAMYLTRANSFERASE"/>
    <property type="match status" value="1"/>
</dbReference>
<evidence type="ECO:0000259" key="3">
    <source>
        <dbReference type="SMART" id="SM00460"/>
    </source>
</evidence>
<dbReference type="SUPFAM" id="SSF54001">
    <property type="entry name" value="Cysteine proteinases"/>
    <property type="match status" value="1"/>
</dbReference>
<dbReference type="InterPro" id="IPR021878">
    <property type="entry name" value="TgpA_N"/>
</dbReference>
<dbReference type="PANTHER" id="PTHR42736">
    <property type="entry name" value="PROTEIN-GLUTAMINE GAMMA-GLUTAMYLTRANSFERASE"/>
    <property type="match status" value="1"/>
</dbReference>
<dbReference type="GO" id="GO:0008233">
    <property type="term" value="F:peptidase activity"/>
    <property type="evidence" value="ECO:0007669"/>
    <property type="project" value="UniProtKB-KW"/>
</dbReference>
<gene>
    <name evidence="4" type="ORF">IW245_002137</name>
</gene>
<proteinExistence type="predicted"/>
<reference evidence="4" key="1">
    <citation type="submission" date="2020-11" db="EMBL/GenBank/DDBJ databases">
        <title>Sequencing the genomes of 1000 actinobacteria strains.</title>
        <authorList>
            <person name="Klenk H.-P."/>
        </authorList>
    </citation>
    <scope>NUCLEOTIDE SEQUENCE</scope>
    <source>
        <strain evidence="4">DSM 45356</strain>
    </source>
</reference>
<dbReference type="Pfam" id="PF01841">
    <property type="entry name" value="Transglut_core"/>
    <property type="match status" value="1"/>
</dbReference>
<dbReference type="SMART" id="SM00460">
    <property type="entry name" value="TGc"/>
    <property type="match status" value="1"/>
</dbReference>
<feature type="transmembrane region" description="Helical" evidence="2">
    <location>
        <begin position="148"/>
        <end position="166"/>
    </location>
</feature>
<keyword evidence="2" id="KW-0472">Membrane</keyword>